<keyword evidence="2" id="KW-1185">Reference proteome</keyword>
<reference evidence="1" key="1">
    <citation type="journal article" date="2023" name="Mol. Phylogenet. Evol.">
        <title>Genome-scale phylogeny and comparative genomics of the fungal order Sordariales.</title>
        <authorList>
            <person name="Hensen N."/>
            <person name="Bonometti L."/>
            <person name="Westerberg I."/>
            <person name="Brannstrom I.O."/>
            <person name="Guillou S."/>
            <person name="Cros-Aarteil S."/>
            <person name="Calhoun S."/>
            <person name="Haridas S."/>
            <person name="Kuo A."/>
            <person name="Mondo S."/>
            <person name="Pangilinan J."/>
            <person name="Riley R."/>
            <person name="LaButti K."/>
            <person name="Andreopoulos B."/>
            <person name="Lipzen A."/>
            <person name="Chen C."/>
            <person name="Yan M."/>
            <person name="Daum C."/>
            <person name="Ng V."/>
            <person name="Clum A."/>
            <person name="Steindorff A."/>
            <person name="Ohm R.A."/>
            <person name="Martin F."/>
            <person name="Silar P."/>
            <person name="Natvig D.O."/>
            <person name="Lalanne C."/>
            <person name="Gautier V."/>
            <person name="Ament-Velasquez S.L."/>
            <person name="Kruys A."/>
            <person name="Hutchinson M.I."/>
            <person name="Powell A.J."/>
            <person name="Barry K."/>
            <person name="Miller A.N."/>
            <person name="Grigoriev I.V."/>
            <person name="Debuchy R."/>
            <person name="Gladieux P."/>
            <person name="Hiltunen Thoren M."/>
            <person name="Johannesson H."/>
        </authorList>
    </citation>
    <scope>NUCLEOTIDE SEQUENCE</scope>
    <source>
        <strain evidence="1">CBS 731.68</strain>
    </source>
</reference>
<sequence>MRAMALSGLAAEALRTPNSSGTEYGYMVQYHTSRRPHQRRGTASIARSRHAAIGQSQGLHTVTHMRPSELLPQPTSCLSMSDVYGVVYERSPPSPWPDPARVHIDRIFANAVAVLRSSQLREPFSDAFCPPLETAI</sequence>
<dbReference type="AlphaFoldDB" id="A0AAN6TYN4"/>
<name>A0AAN6TYN4_9PEZI</name>
<organism evidence="1 2">
    <name type="scientific">Parathielavia appendiculata</name>
    <dbReference type="NCBI Taxonomy" id="2587402"/>
    <lineage>
        <taxon>Eukaryota</taxon>
        <taxon>Fungi</taxon>
        <taxon>Dikarya</taxon>
        <taxon>Ascomycota</taxon>
        <taxon>Pezizomycotina</taxon>
        <taxon>Sordariomycetes</taxon>
        <taxon>Sordariomycetidae</taxon>
        <taxon>Sordariales</taxon>
        <taxon>Chaetomiaceae</taxon>
        <taxon>Parathielavia</taxon>
    </lineage>
</organism>
<reference evidence="1" key="2">
    <citation type="submission" date="2023-05" db="EMBL/GenBank/DDBJ databases">
        <authorList>
            <consortium name="Lawrence Berkeley National Laboratory"/>
            <person name="Steindorff A."/>
            <person name="Hensen N."/>
            <person name="Bonometti L."/>
            <person name="Westerberg I."/>
            <person name="Brannstrom I.O."/>
            <person name="Guillou S."/>
            <person name="Cros-Aarteil S."/>
            <person name="Calhoun S."/>
            <person name="Haridas S."/>
            <person name="Kuo A."/>
            <person name="Mondo S."/>
            <person name="Pangilinan J."/>
            <person name="Riley R."/>
            <person name="Labutti K."/>
            <person name="Andreopoulos B."/>
            <person name="Lipzen A."/>
            <person name="Chen C."/>
            <person name="Yanf M."/>
            <person name="Daum C."/>
            <person name="Ng V."/>
            <person name="Clum A."/>
            <person name="Ohm R."/>
            <person name="Martin F."/>
            <person name="Silar P."/>
            <person name="Natvig D."/>
            <person name="Lalanne C."/>
            <person name="Gautier V."/>
            <person name="Ament-Velasquez S.L."/>
            <person name="Kruys A."/>
            <person name="Hutchinson M.I."/>
            <person name="Powell A.J."/>
            <person name="Barry K."/>
            <person name="Miller A.N."/>
            <person name="Grigoriev I.V."/>
            <person name="Debuchy R."/>
            <person name="Gladieux P."/>
            <person name="Thoren M.H."/>
            <person name="Johannesson H."/>
        </authorList>
    </citation>
    <scope>NUCLEOTIDE SEQUENCE</scope>
    <source>
        <strain evidence="1">CBS 731.68</strain>
    </source>
</reference>
<dbReference type="Proteomes" id="UP001302602">
    <property type="component" value="Unassembled WGS sequence"/>
</dbReference>
<dbReference type="GeneID" id="87824216"/>
<dbReference type="EMBL" id="MU853229">
    <property type="protein sequence ID" value="KAK4123195.1"/>
    <property type="molecule type" value="Genomic_DNA"/>
</dbReference>
<evidence type="ECO:0000313" key="2">
    <source>
        <dbReference type="Proteomes" id="UP001302602"/>
    </source>
</evidence>
<comment type="caution">
    <text evidence="1">The sequence shown here is derived from an EMBL/GenBank/DDBJ whole genome shotgun (WGS) entry which is preliminary data.</text>
</comment>
<dbReference type="RefSeq" id="XP_062646966.1">
    <property type="nucleotide sequence ID" value="XM_062787446.1"/>
</dbReference>
<protein>
    <submittedName>
        <fullName evidence="1">Uncharacterized protein</fullName>
    </submittedName>
</protein>
<accession>A0AAN6TYN4</accession>
<evidence type="ECO:0000313" key="1">
    <source>
        <dbReference type="EMBL" id="KAK4123195.1"/>
    </source>
</evidence>
<proteinExistence type="predicted"/>
<gene>
    <name evidence="1" type="ORF">N657DRAFT_451014</name>
</gene>